<proteinExistence type="predicted"/>
<protein>
    <submittedName>
        <fullName evidence="2">ABC-2 family transporter protein</fullName>
    </submittedName>
</protein>
<keyword evidence="1" id="KW-0812">Transmembrane</keyword>
<keyword evidence="1" id="KW-0472">Membrane</keyword>
<dbReference type="PATRIC" id="fig|1121338.3.peg.1518"/>
<gene>
    <name evidence="2" type="ORF">CLTEP_14740</name>
</gene>
<evidence type="ECO:0000313" key="2">
    <source>
        <dbReference type="EMBL" id="KYH34546.1"/>
    </source>
</evidence>
<reference evidence="2 3" key="1">
    <citation type="submission" date="2016-02" db="EMBL/GenBank/DDBJ databases">
        <title>Genome sequence of Clostridium tepidiprofundi DSM 19306.</title>
        <authorList>
            <person name="Poehlein A."/>
            <person name="Daniel R."/>
        </authorList>
    </citation>
    <scope>NUCLEOTIDE SEQUENCE [LARGE SCALE GENOMIC DNA]</scope>
    <source>
        <strain evidence="2 3">DSM 19306</strain>
    </source>
</reference>
<evidence type="ECO:0000313" key="3">
    <source>
        <dbReference type="Proteomes" id="UP000075531"/>
    </source>
</evidence>
<keyword evidence="3" id="KW-1185">Reference proteome</keyword>
<dbReference type="EMBL" id="LTBA01000014">
    <property type="protein sequence ID" value="KYH34546.1"/>
    <property type="molecule type" value="Genomic_DNA"/>
</dbReference>
<keyword evidence="1" id="KW-1133">Transmembrane helix</keyword>
<comment type="caution">
    <text evidence="2">The sequence shown here is derived from an EMBL/GenBank/DDBJ whole genome shotgun (WGS) entry which is preliminary data.</text>
</comment>
<accession>A0A151B3S7</accession>
<dbReference type="Proteomes" id="UP000075531">
    <property type="component" value="Unassembled WGS sequence"/>
</dbReference>
<name>A0A151B3S7_9CLOT</name>
<feature type="transmembrane region" description="Helical" evidence="1">
    <location>
        <begin position="76"/>
        <end position="94"/>
    </location>
</feature>
<evidence type="ECO:0000256" key="1">
    <source>
        <dbReference type="SAM" id="Phobius"/>
    </source>
</evidence>
<organism evidence="2 3">
    <name type="scientific">Clostridium tepidiprofundi DSM 19306</name>
    <dbReference type="NCBI Taxonomy" id="1121338"/>
    <lineage>
        <taxon>Bacteria</taxon>
        <taxon>Bacillati</taxon>
        <taxon>Bacillota</taxon>
        <taxon>Clostridia</taxon>
        <taxon>Eubacteriales</taxon>
        <taxon>Clostridiaceae</taxon>
        <taxon>Clostridium</taxon>
    </lineage>
</organism>
<dbReference type="STRING" id="1121338.CLTEP_14740"/>
<sequence length="104" mass="11891">MLTSMVILALQQWITLAIKNQAFALCFGMIGGFLGMVADFFPKTVQRIVIWSYYTVLCPVRYHVTNKSLKFINQNPEIGMLTIVFLLTIIFYIAGSHHFSQQEV</sequence>
<dbReference type="AlphaFoldDB" id="A0A151B3S7"/>
<feature type="transmembrane region" description="Helical" evidence="1">
    <location>
        <begin position="48"/>
        <end position="64"/>
    </location>
</feature>